<feature type="transmembrane region" description="Helical" evidence="6">
    <location>
        <begin position="186"/>
        <end position="208"/>
    </location>
</feature>
<dbReference type="AlphaFoldDB" id="A0A1I0Q4E6"/>
<gene>
    <name evidence="7" type="ORF">SAMN04487850_2215</name>
</gene>
<feature type="transmembrane region" description="Helical" evidence="6">
    <location>
        <begin position="129"/>
        <end position="147"/>
    </location>
</feature>
<keyword evidence="2" id="KW-1003">Cell membrane</keyword>
<dbReference type="PANTHER" id="PTHR30250:SF26">
    <property type="entry name" value="PSMA PROTEIN"/>
    <property type="match status" value="1"/>
</dbReference>
<proteinExistence type="predicted"/>
<accession>A0A1I0Q4E6</accession>
<dbReference type="Proteomes" id="UP000199373">
    <property type="component" value="Unassembled WGS sequence"/>
</dbReference>
<organism evidence="7 8">
    <name type="scientific">Prevotella aff. ruminicola Tc2-24</name>
    <dbReference type="NCBI Taxonomy" id="81582"/>
    <lineage>
        <taxon>Bacteria</taxon>
        <taxon>Pseudomonadati</taxon>
        <taxon>Bacteroidota</taxon>
        <taxon>Bacteroidia</taxon>
        <taxon>Bacteroidales</taxon>
        <taxon>Prevotellaceae</taxon>
        <taxon>Prevotella</taxon>
    </lineage>
</organism>
<feature type="transmembrane region" description="Helical" evidence="6">
    <location>
        <begin position="44"/>
        <end position="64"/>
    </location>
</feature>
<keyword evidence="4 6" id="KW-1133">Transmembrane helix</keyword>
<dbReference type="GO" id="GO:0005886">
    <property type="term" value="C:plasma membrane"/>
    <property type="evidence" value="ECO:0007669"/>
    <property type="project" value="UniProtKB-SubCell"/>
</dbReference>
<reference evidence="7 8" key="1">
    <citation type="submission" date="2016-10" db="EMBL/GenBank/DDBJ databases">
        <authorList>
            <person name="de Groot N.N."/>
        </authorList>
    </citation>
    <scope>NUCLEOTIDE SEQUENCE [LARGE SCALE GENOMIC DNA]</scope>
    <source>
        <strain evidence="7 8">TC2-24</strain>
    </source>
</reference>
<keyword evidence="8" id="KW-1185">Reference proteome</keyword>
<evidence type="ECO:0000256" key="3">
    <source>
        <dbReference type="ARBA" id="ARBA00022692"/>
    </source>
</evidence>
<evidence type="ECO:0000256" key="6">
    <source>
        <dbReference type="SAM" id="Phobius"/>
    </source>
</evidence>
<feature type="transmembrane region" description="Helical" evidence="6">
    <location>
        <begin position="443"/>
        <end position="460"/>
    </location>
</feature>
<protein>
    <submittedName>
        <fullName evidence="7">Na+-driven multidrug efflux pump</fullName>
    </submittedName>
</protein>
<comment type="subcellular location">
    <subcellularLocation>
        <location evidence="1">Cell membrane</location>
        <topology evidence="1">Multi-pass membrane protein</topology>
    </subcellularLocation>
</comment>
<evidence type="ECO:0000313" key="7">
    <source>
        <dbReference type="EMBL" id="SEW21656.1"/>
    </source>
</evidence>
<evidence type="ECO:0000256" key="2">
    <source>
        <dbReference type="ARBA" id="ARBA00022475"/>
    </source>
</evidence>
<evidence type="ECO:0000256" key="1">
    <source>
        <dbReference type="ARBA" id="ARBA00004651"/>
    </source>
</evidence>
<evidence type="ECO:0000313" key="8">
    <source>
        <dbReference type="Proteomes" id="UP000199373"/>
    </source>
</evidence>
<keyword evidence="5 6" id="KW-0472">Membrane</keyword>
<feature type="transmembrane region" description="Helical" evidence="6">
    <location>
        <begin position="9"/>
        <end position="32"/>
    </location>
</feature>
<dbReference type="RefSeq" id="WP_091916631.1">
    <property type="nucleotide sequence ID" value="NZ_FOIQ01000005.1"/>
</dbReference>
<feature type="transmembrane region" description="Helical" evidence="6">
    <location>
        <begin position="309"/>
        <end position="329"/>
    </location>
</feature>
<feature type="transmembrane region" description="Helical" evidence="6">
    <location>
        <begin position="377"/>
        <end position="396"/>
    </location>
</feature>
<evidence type="ECO:0000256" key="5">
    <source>
        <dbReference type="ARBA" id="ARBA00023136"/>
    </source>
</evidence>
<name>A0A1I0Q4E6_9BACT</name>
<feature type="transmembrane region" description="Helical" evidence="6">
    <location>
        <begin position="472"/>
        <end position="491"/>
    </location>
</feature>
<evidence type="ECO:0000256" key="4">
    <source>
        <dbReference type="ARBA" id="ARBA00022989"/>
    </source>
</evidence>
<feature type="transmembrane region" description="Helical" evidence="6">
    <location>
        <begin position="159"/>
        <end position="180"/>
    </location>
</feature>
<keyword evidence="3 6" id="KW-0812">Transmembrane</keyword>
<dbReference type="InterPro" id="IPR050833">
    <property type="entry name" value="Poly_Biosynth_Transport"/>
</dbReference>
<feature type="transmembrane region" description="Helical" evidence="6">
    <location>
        <begin position="335"/>
        <end position="357"/>
    </location>
</feature>
<feature type="transmembrane region" description="Helical" evidence="6">
    <location>
        <begin position="402"/>
        <end position="423"/>
    </location>
</feature>
<dbReference type="EMBL" id="FOIQ01000005">
    <property type="protein sequence ID" value="SEW21656.1"/>
    <property type="molecule type" value="Genomic_DNA"/>
</dbReference>
<dbReference type="PANTHER" id="PTHR30250">
    <property type="entry name" value="PST FAMILY PREDICTED COLANIC ACID TRANSPORTER"/>
    <property type="match status" value="1"/>
</dbReference>
<sequence length="511" mass="58584">MKQLDAKQVIFRNSVFLFVRSIIVILLGFYAARVLLEKLGIEDFGVYNIVSGVVLMFHSLRIFFSSAIQRFLNYTKGLGDEKQQNKIFNTGVQIQLVLAGLFFVLMETVGMVVFMHLNLTPEQFSVAKVLFQLAIVTAIVSMMTVPYDALLIANERMDVYALFSIMDYALRLVIIFLISIGPFEQLINYSVLLLVVTILMLTVTAIYCHRHFVESKFHWLWDKSLIKDMGRFAGWNFLGNTGNQLTHEGVNFILNLAGGVTVNAARTIAYQMMGGVSTLVTNVNTAYKPQINASAAYDEKRTFYKLLGYNAKVTFIFYLLIVVPLLIFARPIVQFWLGHVPEHVIPFLLAISIYHLLRSLHELVNQFFISIGEMKEYQIIEISVMILILPLAYFLLQQGLPFWTVFIGMSVLEVVNHSATVWVATRKFKFPFMYFVKEVYTPFLMMTLISVLIFCGAYYLKWSEVDGPLNGLLHVMATEGLLLLVTSAFFLKKEERKDMVRIIFPWRRKKD</sequence>
<feature type="transmembrane region" description="Helical" evidence="6">
    <location>
        <begin position="96"/>
        <end position="117"/>
    </location>
</feature>